<keyword evidence="4 5" id="KW-0472">Membrane</keyword>
<dbReference type="PANTHER" id="PTHR30249">
    <property type="entry name" value="PUTATIVE SEROTONIN TRANSPORTER"/>
    <property type="match status" value="1"/>
</dbReference>
<keyword evidence="3 5" id="KW-1133">Transmembrane helix</keyword>
<comment type="subcellular location">
    <subcellularLocation>
        <location evidence="1">Membrane</location>
        <topology evidence="1">Multi-pass membrane protein</topology>
    </subcellularLocation>
</comment>
<accession>A0A369ZHQ1</accession>
<comment type="caution">
    <text evidence="6">The sequence shown here is derived from an EMBL/GenBank/DDBJ whole genome shotgun (WGS) entry which is preliminary data.</text>
</comment>
<proteinExistence type="predicted"/>
<evidence type="ECO:0000256" key="5">
    <source>
        <dbReference type="SAM" id="Phobius"/>
    </source>
</evidence>
<sequence>MIYLFSLLTIFTFLAGQQISRKLRSSVLNPFLIALVIVVALLYFFDIPYHSYYQGNFPLNNLLGVSVVALALPFYEQLPQIRKKWKPIVAVLLFSTFVAMFTGVFFAVILGAHQDILATIIPKSVSTPIAIAIAGQIGGSSAITAVGVMIAGLLGSVFGFSILHWLGVRNVRAIGLTMGSVSHALGTGRCMEYSVKTGSYSSIALVACGVLSSIFAPIMYKLAIWICY</sequence>
<evidence type="ECO:0000313" key="7">
    <source>
        <dbReference type="Proteomes" id="UP000253999"/>
    </source>
</evidence>
<dbReference type="Proteomes" id="UP000253999">
    <property type="component" value="Unassembled WGS sequence"/>
</dbReference>
<feature type="transmembrane region" description="Helical" evidence="5">
    <location>
        <begin position="57"/>
        <end position="75"/>
    </location>
</feature>
<evidence type="ECO:0000313" key="6">
    <source>
        <dbReference type="EMBL" id="RDF04090.1"/>
    </source>
</evidence>
<dbReference type="STRING" id="735.B0185_02020"/>
<keyword evidence="2 5" id="KW-0812">Transmembrane</keyword>
<dbReference type="GO" id="GO:0016020">
    <property type="term" value="C:membrane"/>
    <property type="evidence" value="ECO:0007669"/>
    <property type="project" value="UniProtKB-SubCell"/>
</dbReference>
<evidence type="ECO:0000256" key="1">
    <source>
        <dbReference type="ARBA" id="ARBA00004141"/>
    </source>
</evidence>
<dbReference type="EMBL" id="QEQD01000005">
    <property type="protein sequence ID" value="RDF04090.1"/>
    <property type="molecule type" value="Genomic_DNA"/>
</dbReference>
<feature type="transmembrane region" description="Helical" evidence="5">
    <location>
        <begin position="142"/>
        <end position="167"/>
    </location>
</feature>
<evidence type="ECO:0000256" key="3">
    <source>
        <dbReference type="ARBA" id="ARBA00022989"/>
    </source>
</evidence>
<dbReference type="AlphaFoldDB" id="A0A369ZHQ1"/>
<feature type="transmembrane region" description="Helical" evidence="5">
    <location>
        <begin position="87"/>
        <end position="110"/>
    </location>
</feature>
<feature type="transmembrane region" description="Helical" evidence="5">
    <location>
        <begin position="203"/>
        <end position="226"/>
    </location>
</feature>
<reference evidence="6 7" key="1">
    <citation type="submission" date="2018-05" db="EMBL/GenBank/DDBJ databases">
        <title>Draft Genome Sequences for a Diverse set of 7 Haemophilus Species.</title>
        <authorList>
            <person name="Nichols M."/>
            <person name="Topaz N."/>
            <person name="Wang X."/>
            <person name="Wang X."/>
            <person name="Boxrud D."/>
        </authorList>
    </citation>
    <scope>NUCLEOTIDE SEQUENCE [LARGE SCALE GENOMIC DNA]</scope>
    <source>
        <strain evidence="6 7">C2010039593</strain>
    </source>
</reference>
<protein>
    <submittedName>
        <fullName evidence="6">LrgB family protein</fullName>
    </submittedName>
</protein>
<organism evidence="6 7">
    <name type="scientific">Haemophilus parahaemolyticus</name>
    <dbReference type="NCBI Taxonomy" id="735"/>
    <lineage>
        <taxon>Bacteria</taxon>
        <taxon>Pseudomonadati</taxon>
        <taxon>Pseudomonadota</taxon>
        <taxon>Gammaproteobacteria</taxon>
        <taxon>Pasteurellales</taxon>
        <taxon>Pasteurellaceae</taxon>
        <taxon>Haemophilus</taxon>
    </lineage>
</organism>
<evidence type="ECO:0000256" key="4">
    <source>
        <dbReference type="ARBA" id="ARBA00023136"/>
    </source>
</evidence>
<dbReference type="InterPro" id="IPR007300">
    <property type="entry name" value="CidB/LrgB"/>
</dbReference>
<feature type="transmembrane region" description="Helical" evidence="5">
    <location>
        <begin position="27"/>
        <end position="45"/>
    </location>
</feature>
<dbReference type="RefSeq" id="WP_111313062.1">
    <property type="nucleotide sequence ID" value="NZ_QEQD01000005.1"/>
</dbReference>
<evidence type="ECO:0000256" key="2">
    <source>
        <dbReference type="ARBA" id="ARBA00022692"/>
    </source>
</evidence>
<dbReference type="PANTHER" id="PTHR30249:SF0">
    <property type="entry name" value="PLASTIDAL GLYCOLATE_GLYCERATE TRANSLOCATOR 1, CHLOROPLASTIC"/>
    <property type="match status" value="1"/>
</dbReference>
<gene>
    <name evidence="6" type="ORF">DPV98_06125</name>
</gene>
<name>A0A369ZHQ1_HAEPH</name>
<dbReference type="Pfam" id="PF04172">
    <property type="entry name" value="LrgB"/>
    <property type="match status" value="1"/>
</dbReference>